<sequence length="258" mass="29329">MHNIPYFSPNRHLKNPDMYGKYGASPNLGKSIHLPNPNVPKGSTFMALVGRLHANRKPEGKQFQFEASWLLERDCEEFIRNFWSSNIEALPQKLECLGKALMSWGSSKRLERRKAKSYLETRLHTMEVNDLDDENVAEIIDVRLALRLEANKEERKKTNTITEIVDQTGSVVSSIEEILAVASTYFSDMFIASTLGDTAGIFNNVRRHIPPDLNSALLAPFTGEEVYVVLRTMFPLKAPGLDGFPALFYQQYWYIVGK</sequence>
<protein>
    <recommendedName>
        <fullName evidence="3">BTB domain-containing protein</fullName>
    </recommendedName>
</protein>
<dbReference type="EMBL" id="JBBPBM010000099">
    <property type="protein sequence ID" value="KAK8508523.1"/>
    <property type="molecule type" value="Genomic_DNA"/>
</dbReference>
<comment type="caution">
    <text evidence="1">The sequence shown here is derived from an EMBL/GenBank/DDBJ whole genome shotgun (WGS) entry which is preliminary data.</text>
</comment>
<reference evidence="1 2" key="1">
    <citation type="journal article" date="2024" name="G3 (Bethesda)">
        <title>Genome assembly of Hibiscus sabdariffa L. provides insights into metabolisms of medicinal natural products.</title>
        <authorList>
            <person name="Kim T."/>
        </authorList>
    </citation>
    <scope>NUCLEOTIDE SEQUENCE [LARGE SCALE GENOMIC DNA]</scope>
    <source>
        <strain evidence="1">TK-2024</strain>
        <tissue evidence="1">Old leaves</tissue>
    </source>
</reference>
<organism evidence="1 2">
    <name type="scientific">Hibiscus sabdariffa</name>
    <name type="common">roselle</name>
    <dbReference type="NCBI Taxonomy" id="183260"/>
    <lineage>
        <taxon>Eukaryota</taxon>
        <taxon>Viridiplantae</taxon>
        <taxon>Streptophyta</taxon>
        <taxon>Embryophyta</taxon>
        <taxon>Tracheophyta</taxon>
        <taxon>Spermatophyta</taxon>
        <taxon>Magnoliopsida</taxon>
        <taxon>eudicotyledons</taxon>
        <taxon>Gunneridae</taxon>
        <taxon>Pentapetalae</taxon>
        <taxon>rosids</taxon>
        <taxon>malvids</taxon>
        <taxon>Malvales</taxon>
        <taxon>Malvaceae</taxon>
        <taxon>Malvoideae</taxon>
        <taxon>Hibiscus</taxon>
    </lineage>
</organism>
<keyword evidence="2" id="KW-1185">Reference proteome</keyword>
<dbReference type="Proteomes" id="UP001472677">
    <property type="component" value="Unassembled WGS sequence"/>
</dbReference>
<evidence type="ECO:0000313" key="1">
    <source>
        <dbReference type="EMBL" id="KAK8508523.1"/>
    </source>
</evidence>
<evidence type="ECO:0000313" key="2">
    <source>
        <dbReference type="Proteomes" id="UP001472677"/>
    </source>
</evidence>
<proteinExistence type="predicted"/>
<accession>A0ABR2BNE9</accession>
<evidence type="ECO:0008006" key="3">
    <source>
        <dbReference type="Google" id="ProtNLM"/>
    </source>
</evidence>
<gene>
    <name evidence="1" type="ORF">V6N12_044441</name>
</gene>
<name>A0ABR2BNE9_9ROSI</name>